<evidence type="ECO:0000256" key="3">
    <source>
        <dbReference type="ARBA" id="ARBA00007222"/>
    </source>
</evidence>
<feature type="transmembrane region" description="Helical" evidence="10">
    <location>
        <begin position="429"/>
        <end position="451"/>
    </location>
</feature>
<evidence type="ECO:0000313" key="14">
    <source>
        <dbReference type="Proteomes" id="UP000178092"/>
    </source>
</evidence>
<keyword evidence="4 10" id="KW-0328">Glycosyltransferase</keyword>
<feature type="transmembrane region" description="Helical" evidence="10">
    <location>
        <begin position="460"/>
        <end position="483"/>
    </location>
</feature>
<reference evidence="13 14" key="1">
    <citation type="journal article" date="2016" name="Nat. Commun.">
        <title>Thousands of microbial genomes shed light on interconnected biogeochemical processes in an aquifer system.</title>
        <authorList>
            <person name="Anantharaman K."/>
            <person name="Brown C.T."/>
            <person name="Hug L.A."/>
            <person name="Sharon I."/>
            <person name="Castelle C.J."/>
            <person name="Probst A.J."/>
            <person name="Thomas B.C."/>
            <person name="Singh A."/>
            <person name="Wilkins M.J."/>
            <person name="Karaoz U."/>
            <person name="Brodie E.L."/>
            <person name="Williams K.H."/>
            <person name="Hubbard S.S."/>
            <person name="Banfield J.F."/>
        </authorList>
    </citation>
    <scope>NUCLEOTIDE SEQUENCE [LARGE SCALE GENOMIC DNA]</scope>
</reference>
<keyword evidence="10" id="KW-1003">Cell membrane</keyword>
<name>A0A1G2R593_9BACT</name>
<sequence length="502" mass="57926">MKSFRYLLSAWGKKIVNDKYILILLGISLLVHLISFNLPREVVFDEVHFGTFVRSYVTGENHFDIHPPLGKLFIVATAKLGAIQLPEDLTTIGQTYNARDLFFLRVFPLLIGIFLPILCYLLMRELTKSQIAAFIAGLLIVFDNALLVQSRFAFLDIPLLFFGFASVWMFLLQERASSIKTKFFLLLATGFLFGISYSIKWTALAMIVPLGLLLWRSFWKDKSFHLLFAKSALILLASLMVYAFGFTIHFALLTKPGPGDAYLEQGFREKPFIEKVILLNKAMYSYNKSISTQHPYASRWNQWPFNQKPIYYWNRVVPEQEKEQTLQRLQELTLEIQSDPQRFTEISQEVRELQQKIEWWKGNRQIWLVGNPATWFLGIFAVFAGAVLLALKIITRKPRDISAPTLFLLLASWAASFLPFTPIDRPLFLYHYFFPLLFSLLLAGYIGSWLISRFIPKQRILLSLCIIASVLVAGFLLTAPVSYGWSFDPNEWYHNSILRVLL</sequence>
<evidence type="ECO:0000256" key="6">
    <source>
        <dbReference type="ARBA" id="ARBA00022692"/>
    </source>
</evidence>
<feature type="domain" description="ArnT-like N-terminal" evidence="11">
    <location>
        <begin position="23"/>
        <end position="253"/>
    </location>
</feature>
<feature type="transmembrane region" description="Helical" evidence="10">
    <location>
        <begin position="20"/>
        <end position="38"/>
    </location>
</feature>
<feature type="transmembrane region" description="Helical" evidence="10">
    <location>
        <begin position="153"/>
        <end position="172"/>
    </location>
</feature>
<evidence type="ECO:0000256" key="1">
    <source>
        <dbReference type="ARBA" id="ARBA00004127"/>
    </source>
</evidence>
<evidence type="ECO:0000256" key="4">
    <source>
        <dbReference type="ARBA" id="ARBA00022676"/>
    </source>
</evidence>
<feature type="transmembrane region" description="Helical" evidence="10">
    <location>
        <begin position="130"/>
        <end position="147"/>
    </location>
</feature>
<evidence type="ECO:0000256" key="10">
    <source>
        <dbReference type="RuleBase" id="RU367007"/>
    </source>
</evidence>
<dbReference type="PANTHER" id="PTHR10050">
    <property type="entry name" value="DOLICHYL-PHOSPHATE-MANNOSE--PROTEIN MANNOSYLTRANSFERASE"/>
    <property type="match status" value="1"/>
</dbReference>
<comment type="caution">
    <text evidence="13">The sequence shown here is derived from an EMBL/GenBank/DDBJ whole genome shotgun (WGS) entry which is preliminary data.</text>
</comment>
<feature type="transmembrane region" description="Helical" evidence="10">
    <location>
        <begin position="373"/>
        <end position="394"/>
    </location>
</feature>
<feature type="transmembrane region" description="Helical" evidence="10">
    <location>
        <begin position="201"/>
        <end position="219"/>
    </location>
</feature>
<evidence type="ECO:0000259" key="12">
    <source>
        <dbReference type="Pfam" id="PF16192"/>
    </source>
</evidence>
<keyword evidence="5 10" id="KW-0808">Transferase</keyword>
<evidence type="ECO:0000313" key="13">
    <source>
        <dbReference type="EMBL" id="OHA67422.1"/>
    </source>
</evidence>
<comment type="function">
    <text evidence="10">Protein O-mannosyltransferase that catalyzes the transfer of a single mannose residue from a polyprenol phospho-mannosyl lipidic donor to the hydroxyl group of selected serine and threonine residues in acceptor proteins.</text>
</comment>
<comment type="subcellular location">
    <subcellularLocation>
        <location evidence="10">Cell membrane</location>
    </subcellularLocation>
    <subcellularLocation>
        <location evidence="1">Endomembrane system</location>
        <topology evidence="1">Multi-pass membrane protein</topology>
    </subcellularLocation>
</comment>
<dbReference type="EMBL" id="MHTV01000011">
    <property type="protein sequence ID" value="OHA67422.1"/>
    <property type="molecule type" value="Genomic_DNA"/>
</dbReference>
<dbReference type="EC" id="2.4.1.-" evidence="10"/>
<dbReference type="Pfam" id="PF16192">
    <property type="entry name" value="PMT_4TMC"/>
    <property type="match status" value="1"/>
</dbReference>
<dbReference type="InterPro" id="IPR003342">
    <property type="entry name" value="ArnT-like_N"/>
</dbReference>
<proteinExistence type="inferred from homology"/>
<evidence type="ECO:0000256" key="9">
    <source>
        <dbReference type="ARBA" id="ARBA00093617"/>
    </source>
</evidence>
<dbReference type="GO" id="GO:0004169">
    <property type="term" value="F:dolichyl-phosphate-mannose-protein mannosyltransferase activity"/>
    <property type="evidence" value="ECO:0007669"/>
    <property type="project" value="UniProtKB-UniRule"/>
</dbReference>
<keyword evidence="6 10" id="KW-0812">Transmembrane</keyword>
<protein>
    <recommendedName>
        <fullName evidence="9 10">Polyprenol-phosphate-mannose--protein mannosyltransferase</fullName>
        <ecNumber evidence="10">2.4.1.-</ecNumber>
    </recommendedName>
</protein>
<evidence type="ECO:0000259" key="11">
    <source>
        <dbReference type="Pfam" id="PF02366"/>
    </source>
</evidence>
<evidence type="ECO:0000256" key="2">
    <source>
        <dbReference type="ARBA" id="ARBA00004922"/>
    </source>
</evidence>
<dbReference type="AlphaFoldDB" id="A0A1G2R593"/>
<evidence type="ECO:0000256" key="5">
    <source>
        <dbReference type="ARBA" id="ARBA00022679"/>
    </source>
</evidence>
<dbReference type="GO" id="GO:0012505">
    <property type="term" value="C:endomembrane system"/>
    <property type="evidence" value="ECO:0007669"/>
    <property type="project" value="UniProtKB-SubCell"/>
</dbReference>
<dbReference type="UniPathway" id="UPA00378"/>
<feature type="transmembrane region" description="Helical" evidence="10">
    <location>
        <begin position="179"/>
        <end position="195"/>
    </location>
</feature>
<comment type="similarity">
    <text evidence="3 10">Belongs to the glycosyltransferase 39 family.</text>
</comment>
<dbReference type="InterPro" id="IPR027005">
    <property type="entry name" value="PMT-like"/>
</dbReference>
<keyword evidence="7 10" id="KW-1133">Transmembrane helix</keyword>
<feature type="domain" description="Protein O-mannosyl-transferase C-terminal four TM" evidence="12">
    <location>
        <begin position="272"/>
        <end position="498"/>
    </location>
</feature>
<organism evidence="13 14">
    <name type="scientific">Candidatus Wildermuthbacteria bacterium RIFCSPHIGHO2_02_FULL_45_25</name>
    <dbReference type="NCBI Taxonomy" id="1802450"/>
    <lineage>
        <taxon>Bacteria</taxon>
        <taxon>Candidatus Wildermuthiibacteriota</taxon>
    </lineage>
</organism>
<dbReference type="Proteomes" id="UP000178092">
    <property type="component" value="Unassembled WGS sequence"/>
</dbReference>
<comment type="pathway">
    <text evidence="2 10">Protein modification; protein glycosylation.</text>
</comment>
<dbReference type="GO" id="GO:0005886">
    <property type="term" value="C:plasma membrane"/>
    <property type="evidence" value="ECO:0007669"/>
    <property type="project" value="UniProtKB-SubCell"/>
</dbReference>
<evidence type="ECO:0000256" key="7">
    <source>
        <dbReference type="ARBA" id="ARBA00022989"/>
    </source>
</evidence>
<dbReference type="InterPro" id="IPR032421">
    <property type="entry name" value="PMT_4TMC"/>
</dbReference>
<accession>A0A1G2R593</accession>
<keyword evidence="8 10" id="KW-0472">Membrane</keyword>
<evidence type="ECO:0000256" key="8">
    <source>
        <dbReference type="ARBA" id="ARBA00023136"/>
    </source>
</evidence>
<feature type="transmembrane region" description="Helical" evidence="10">
    <location>
        <begin position="406"/>
        <end position="423"/>
    </location>
</feature>
<feature type="transmembrane region" description="Helical" evidence="10">
    <location>
        <begin position="102"/>
        <end position="123"/>
    </location>
</feature>
<feature type="transmembrane region" description="Helical" evidence="10">
    <location>
        <begin position="231"/>
        <end position="252"/>
    </location>
</feature>
<gene>
    <name evidence="13" type="ORF">A3C04_03510</name>
</gene>
<dbReference type="Pfam" id="PF02366">
    <property type="entry name" value="PMT"/>
    <property type="match status" value="1"/>
</dbReference>